<sequence length="441" mass="44740">MAAWSRVTLVGEQRRVDVVLPAREPVGALMPDVLQLLGDPVQQPPRLRHLATATGEVLDGDSTLADRGIADGAVLRLVRSDEPLPAPVVHEVPEAVGDALDGRAWRWGPGAARWSATGTLVVLLAAMGVLVRSGLPHAGGLAAVGAAAALLLIAGPALGILGREPLGTALTLGGGALAGLALWFAGDLYEWPGWTGWAGPALVAGLLVTGLGATSPLGRGGLIGGVLTLVLALAAALCAAFGLAAEHTAAVLALTCVVLLSLLLRTALTLSGLTSLDDRRSTGATVARGDVLSALAGAHHSMVIATVAVAVAAAAAGVAATERFGGWTAALSALLALVVAGRARMFPLVLEKAALFAAALLIVVRVAWAWAEHASWALGPALAVLLAGLVIPVVVLATEQPEHVRARLRRIMNRIEAMAVVAIVPVAIGTFGVFERLLGTF</sequence>
<feature type="transmembrane region" description="Helical" evidence="1">
    <location>
        <begin position="197"/>
        <end position="214"/>
    </location>
</feature>
<feature type="transmembrane region" description="Helical" evidence="1">
    <location>
        <begin position="221"/>
        <end position="243"/>
    </location>
</feature>
<keyword evidence="4" id="KW-1185">Reference proteome</keyword>
<dbReference type="Gene3D" id="3.10.20.90">
    <property type="entry name" value="Phosphatidylinositol 3-kinase Catalytic Subunit, Chain A, domain 1"/>
    <property type="match status" value="1"/>
</dbReference>
<dbReference type="AlphaFoldDB" id="A0A365H2C5"/>
<evidence type="ECO:0000313" key="4">
    <source>
        <dbReference type="Proteomes" id="UP000251891"/>
    </source>
</evidence>
<evidence type="ECO:0000259" key="2">
    <source>
        <dbReference type="Pfam" id="PF19053"/>
    </source>
</evidence>
<reference evidence="3 4" key="1">
    <citation type="submission" date="2018-06" db="EMBL/GenBank/DDBJ databases">
        <title>Actinomadura craniellae sp. nov. isolated from marine sponge Craniella sp.</title>
        <authorList>
            <person name="Li L."/>
            <person name="Xu Q.H."/>
            <person name="Lin H.W."/>
            <person name="Lu Y.H."/>
        </authorList>
    </citation>
    <scope>NUCLEOTIDE SEQUENCE [LARGE SCALE GENOMIC DNA]</scope>
    <source>
        <strain evidence="3 4">LHW63021</strain>
    </source>
</reference>
<feature type="transmembrane region" description="Helical" evidence="1">
    <location>
        <begin position="111"/>
        <end position="131"/>
    </location>
</feature>
<keyword evidence="1" id="KW-0472">Membrane</keyword>
<dbReference type="EMBL" id="QLYX01000010">
    <property type="protein sequence ID" value="RAY13176.1"/>
    <property type="molecule type" value="Genomic_DNA"/>
</dbReference>
<dbReference type="Proteomes" id="UP000251891">
    <property type="component" value="Unassembled WGS sequence"/>
</dbReference>
<dbReference type="OrthoDB" id="3326149at2"/>
<feature type="domain" description="EccD-like transmembrane" evidence="2">
    <location>
        <begin position="113"/>
        <end position="438"/>
    </location>
</feature>
<proteinExistence type="predicted"/>
<gene>
    <name evidence="3" type="ORF">DPM19_22055</name>
</gene>
<dbReference type="RefSeq" id="WP_111869869.1">
    <property type="nucleotide sequence ID" value="NZ_QLYX01000010.1"/>
</dbReference>
<keyword evidence="1" id="KW-0812">Transmembrane</keyword>
<feature type="transmembrane region" description="Helical" evidence="1">
    <location>
        <begin position="377"/>
        <end position="397"/>
    </location>
</feature>
<dbReference type="Pfam" id="PF19053">
    <property type="entry name" value="EccD"/>
    <property type="match status" value="1"/>
</dbReference>
<evidence type="ECO:0000256" key="1">
    <source>
        <dbReference type="SAM" id="Phobius"/>
    </source>
</evidence>
<protein>
    <submittedName>
        <fullName evidence="3">Type VII secretion integral membrane protein EccD</fullName>
    </submittedName>
</protein>
<organism evidence="3 4">
    <name type="scientific">Actinomadura craniellae</name>
    <dbReference type="NCBI Taxonomy" id="2231787"/>
    <lineage>
        <taxon>Bacteria</taxon>
        <taxon>Bacillati</taxon>
        <taxon>Actinomycetota</taxon>
        <taxon>Actinomycetes</taxon>
        <taxon>Streptosporangiales</taxon>
        <taxon>Thermomonosporaceae</taxon>
        <taxon>Actinomadura</taxon>
    </lineage>
</organism>
<feature type="transmembrane region" description="Helical" evidence="1">
    <location>
        <begin position="137"/>
        <end position="159"/>
    </location>
</feature>
<dbReference type="InterPro" id="IPR044049">
    <property type="entry name" value="EccD_transm"/>
</dbReference>
<feature type="transmembrane region" description="Helical" evidence="1">
    <location>
        <begin position="291"/>
        <end position="318"/>
    </location>
</feature>
<feature type="transmembrane region" description="Helical" evidence="1">
    <location>
        <begin position="353"/>
        <end position="371"/>
    </location>
</feature>
<dbReference type="Pfam" id="PF08817">
    <property type="entry name" value="YukD"/>
    <property type="match status" value="1"/>
</dbReference>
<dbReference type="InterPro" id="IPR024962">
    <property type="entry name" value="YukD-like"/>
</dbReference>
<comment type="caution">
    <text evidence="3">The sequence shown here is derived from an EMBL/GenBank/DDBJ whole genome shotgun (WGS) entry which is preliminary data.</text>
</comment>
<accession>A0A365H2C5</accession>
<evidence type="ECO:0000313" key="3">
    <source>
        <dbReference type="EMBL" id="RAY13176.1"/>
    </source>
</evidence>
<keyword evidence="1" id="KW-1133">Transmembrane helix</keyword>
<feature type="transmembrane region" description="Helical" evidence="1">
    <location>
        <begin position="324"/>
        <end position="341"/>
    </location>
</feature>
<name>A0A365H2C5_9ACTN</name>
<feature type="transmembrane region" description="Helical" evidence="1">
    <location>
        <begin position="166"/>
        <end position="185"/>
    </location>
</feature>
<feature type="transmembrane region" description="Helical" evidence="1">
    <location>
        <begin position="417"/>
        <end position="434"/>
    </location>
</feature>
<feature type="transmembrane region" description="Helical" evidence="1">
    <location>
        <begin position="249"/>
        <end position="270"/>
    </location>
</feature>